<evidence type="ECO:0000313" key="2">
    <source>
        <dbReference type="Proteomes" id="UP000504618"/>
    </source>
</evidence>
<dbReference type="AlphaFoldDB" id="A0A6J1QI64"/>
<dbReference type="InterPro" id="IPR022048">
    <property type="entry name" value="Envelope_fusion-like"/>
</dbReference>
<dbReference type="Pfam" id="PF12259">
    <property type="entry name" value="Baculo_F"/>
    <property type="match status" value="1"/>
</dbReference>
<keyword evidence="1" id="KW-0472">Membrane</keyword>
<dbReference type="GeneID" id="112460865"/>
<name>A0A6J1QI64_9HYME</name>
<dbReference type="Proteomes" id="UP000504618">
    <property type="component" value="Unplaced"/>
</dbReference>
<reference evidence="3" key="1">
    <citation type="submission" date="2025-08" db="UniProtKB">
        <authorList>
            <consortium name="RefSeq"/>
        </authorList>
    </citation>
    <scope>IDENTIFICATION</scope>
    <source>
        <tissue evidence="3">Whole body</tissue>
    </source>
</reference>
<feature type="transmembrane region" description="Helical" evidence="1">
    <location>
        <begin position="545"/>
        <end position="570"/>
    </location>
</feature>
<evidence type="ECO:0000313" key="3">
    <source>
        <dbReference type="RefSeq" id="XP_024881543.1"/>
    </source>
</evidence>
<organism evidence="2 3">
    <name type="scientific">Temnothorax curvispinosus</name>
    <dbReference type="NCBI Taxonomy" id="300111"/>
    <lineage>
        <taxon>Eukaryota</taxon>
        <taxon>Metazoa</taxon>
        <taxon>Ecdysozoa</taxon>
        <taxon>Arthropoda</taxon>
        <taxon>Hexapoda</taxon>
        <taxon>Insecta</taxon>
        <taxon>Pterygota</taxon>
        <taxon>Neoptera</taxon>
        <taxon>Endopterygota</taxon>
        <taxon>Hymenoptera</taxon>
        <taxon>Apocrita</taxon>
        <taxon>Aculeata</taxon>
        <taxon>Formicoidea</taxon>
        <taxon>Formicidae</taxon>
        <taxon>Myrmicinae</taxon>
        <taxon>Temnothorax</taxon>
    </lineage>
</organism>
<proteinExistence type="predicted"/>
<dbReference type="OrthoDB" id="7554598at2759"/>
<keyword evidence="1" id="KW-1133">Transmembrane helix</keyword>
<sequence length="591" mass="68066">MRLATVMTLIVVQHFAKKAKPETAPSYEIRQFSSEPGIYFERTGQLQQVEATWKLAIKIDVAALGNRYHQLQEFLQQAEEVCETIIAKDTQQTCKNILHIIEKNNKKLTQLLTRLQTIYKTTNNKRGLIDAIGTISKTLFGTMDADDAKHIQEQLELIQNQQQILRHTAKSQLKVMNATIGHMEALEKSLYHNEQLMANVTRRIQLETALYAKREEIDEQLLILTTITEDLMEDVKDTIDYLTYSREGVILTRLLPIEEIIIELQEATSQLTQGSHFPFKTRVENWNEIQNYVKINAYYDKPNIYTIIKFPVVAYPVYDIIKTTPLPVPNHANIFTFLRITHNILAIDKENHNYITLEERDLNDCKRNGAEYICDRNRPIYFVGANAPCKVQVYVGTPGYVNACERRQMVSDVTLWVALSEPQAWLFSAPRKQKIAIQCNDQAEQKVEIERTGKLSINENCKLTTPDIIIKTKRQTTMRQIEMHLADFNLTLTNINKNINEQAKKEIRLEPVIRNPNELMELSLEISDMNKELEKSQDTLIKNPYVTYPVGSTLTLIIILSIVGIIIYVIKRHKKRASARPHGQGDSAILY</sequence>
<protein>
    <submittedName>
        <fullName evidence="3">Uncharacterized protein LOC112460865</fullName>
    </submittedName>
</protein>
<gene>
    <name evidence="3" type="primary">LOC112460865</name>
</gene>
<keyword evidence="1" id="KW-0812">Transmembrane</keyword>
<keyword evidence="2" id="KW-1185">Reference proteome</keyword>
<dbReference type="SUPFAM" id="SSF46966">
    <property type="entry name" value="Spectrin repeat"/>
    <property type="match status" value="1"/>
</dbReference>
<accession>A0A6J1QI64</accession>
<dbReference type="RefSeq" id="XP_024881543.1">
    <property type="nucleotide sequence ID" value="XM_025025775.1"/>
</dbReference>
<evidence type="ECO:0000256" key="1">
    <source>
        <dbReference type="SAM" id="Phobius"/>
    </source>
</evidence>